<evidence type="ECO:0000256" key="11">
    <source>
        <dbReference type="SAM" id="SignalP"/>
    </source>
</evidence>
<reference evidence="14 15" key="1">
    <citation type="submission" date="2019-01" db="EMBL/GenBank/DDBJ databases">
        <title>Draft Genome and Complete Hox-Cluster Characterization of the Sterlet Sturgeon (Acipenser ruthenus).</title>
        <authorList>
            <person name="Wei Q."/>
        </authorList>
    </citation>
    <scope>NUCLEOTIDE SEQUENCE [LARGE SCALE GENOMIC DNA]</scope>
    <source>
        <strain evidence="14">WHYD16114868_AA</strain>
        <tissue evidence="14">Blood</tissue>
    </source>
</reference>
<dbReference type="AlphaFoldDB" id="A0A444TXE0"/>
<sequence>MGRRSILGWPILASQLLAVCLVLGTPPSYCPPQCVCDTRPWYTPQSVYHQAKTVDCNELQLSSVPWNISADTQVLLLQSNNISRVTFELQNLANLTELDLSQNHFAGIRDVGLANLSQLITLYLEENQVQDLPDDSLRDLASLEELYINHNHISSIGPKAFSGLGNLLRLHLNSNRLRTIDSRWFETLPNLEILMIGENPILGLKDMNFQPLSKLHSLVLAGMELKEVPADAFKGLENLESLSFFDNKLAAVPRAGLKTLPSLKFLDLNKNPIVKVQEGDFQDFPHLEELSLNNMDELIAIEEGAFDNLPEMGKLDVRNNPRLSFVAHGAFRRMFGLRTLMISNNDLGLLHREVLASFPRLDEVSLHSNPIRCECLSNWASAFGSPANVRLLESQITLCASPPQLRGHQLQEVIYSWGLTTNSCLPLISLHGFPDHLNATMGASLSLDCWATADPAPQFYWITPTGVKITVDTVSGKHRLRGQGTLEIRQAGANDSGLYTCVAWNSEGGDTRSITLHVDGGDGLSLPASEASNSTDALVILAKRVHARSVVVEWKLYPGGPSPAHETGQPEWTSATMKIHNAHLSYTAKVPVDIQEYNLTHLQPSTEYEVCLTVTCLGHQSQSSCLNVTTKEATFAVEMVAQPGSVALAAVMGSLFAIFIMALLVFYMGWRMKQKACHHSLKKYMQHPTSIPLNELYPPLINLWENETEKEKECTLDPQTVQIDTSKTYMW</sequence>
<dbReference type="Proteomes" id="UP000289886">
    <property type="component" value="Unassembled WGS sequence"/>
</dbReference>
<dbReference type="Gene3D" id="2.60.40.10">
    <property type="entry name" value="Immunoglobulins"/>
    <property type="match status" value="2"/>
</dbReference>
<evidence type="ECO:0000256" key="4">
    <source>
        <dbReference type="ARBA" id="ARBA00022729"/>
    </source>
</evidence>
<evidence type="ECO:0000256" key="2">
    <source>
        <dbReference type="ARBA" id="ARBA00022614"/>
    </source>
</evidence>
<dbReference type="GO" id="GO:0016020">
    <property type="term" value="C:membrane"/>
    <property type="evidence" value="ECO:0007669"/>
    <property type="project" value="UniProtKB-SubCell"/>
</dbReference>
<gene>
    <name evidence="14" type="ORF">EOD39_10575</name>
</gene>
<keyword evidence="4 11" id="KW-0732">Signal</keyword>
<dbReference type="Pfam" id="PF00560">
    <property type="entry name" value="LRR_1"/>
    <property type="match status" value="1"/>
</dbReference>
<keyword evidence="6 10" id="KW-1133">Transmembrane helix</keyword>
<dbReference type="InterPro" id="IPR013783">
    <property type="entry name" value="Ig-like_fold"/>
</dbReference>
<feature type="chain" id="PRO_5019081004" evidence="11">
    <location>
        <begin position="25"/>
        <end position="731"/>
    </location>
</feature>
<dbReference type="InterPro" id="IPR013098">
    <property type="entry name" value="Ig_I-set"/>
</dbReference>
<dbReference type="PROSITE" id="PS50853">
    <property type="entry name" value="FN3"/>
    <property type="match status" value="1"/>
</dbReference>
<dbReference type="EMBL" id="SCEB01215800">
    <property type="protein sequence ID" value="RXM27601.1"/>
    <property type="molecule type" value="Genomic_DNA"/>
</dbReference>
<dbReference type="FunFam" id="3.80.10.10:FF:001671">
    <property type="entry name" value="Leucine rich repeat neuronal 3"/>
    <property type="match status" value="1"/>
</dbReference>
<evidence type="ECO:0000256" key="10">
    <source>
        <dbReference type="SAM" id="Phobius"/>
    </source>
</evidence>
<evidence type="ECO:0000259" key="13">
    <source>
        <dbReference type="PROSITE" id="PS50853"/>
    </source>
</evidence>
<dbReference type="SUPFAM" id="SSF49265">
    <property type="entry name" value="Fibronectin type III"/>
    <property type="match status" value="1"/>
</dbReference>
<evidence type="ECO:0000313" key="15">
    <source>
        <dbReference type="Proteomes" id="UP000289886"/>
    </source>
</evidence>
<dbReference type="FunFam" id="2.60.40.10:FF:000076">
    <property type="entry name" value="Leucine-rich repeat and Ig domain-containing 4"/>
    <property type="match status" value="1"/>
</dbReference>
<dbReference type="SUPFAM" id="SSF52058">
    <property type="entry name" value="L domain-like"/>
    <property type="match status" value="1"/>
</dbReference>
<keyword evidence="7 10" id="KW-0472">Membrane</keyword>
<feature type="domain" description="Ig-like" evidence="12">
    <location>
        <begin position="426"/>
        <end position="517"/>
    </location>
</feature>
<comment type="caution">
    <text evidence="14">The sequence shown here is derived from an EMBL/GenBank/DDBJ whole genome shotgun (WGS) entry which is preliminary data.</text>
</comment>
<dbReference type="InterPro" id="IPR032675">
    <property type="entry name" value="LRR_dom_sf"/>
</dbReference>
<dbReference type="InterPro" id="IPR003591">
    <property type="entry name" value="Leu-rich_rpt_typical-subtyp"/>
</dbReference>
<feature type="domain" description="Fibronectin type-III" evidence="13">
    <location>
        <begin position="534"/>
        <end position="633"/>
    </location>
</feature>
<evidence type="ECO:0000256" key="9">
    <source>
        <dbReference type="ARBA" id="ARBA00023319"/>
    </source>
</evidence>
<evidence type="ECO:0000256" key="1">
    <source>
        <dbReference type="ARBA" id="ARBA00004167"/>
    </source>
</evidence>
<keyword evidence="3 10" id="KW-0812">Transmembrane</keyword>
<keyword evidence="9" id="KW-0393">Immunoglobulin domain</keyword>
<keyword evidence="15" id="KW-1185">Reference proteome</keyword>
<evidence type="ECO:0000256" key="6">
    <source>
        <dbReference type="ARBA" id="ARBA00022989"/>
    </source>
</evidence>
<organism evidence="14 15">
    <name type="scientific">Acipenser ruthenus</name>
    <name type="common">Sterlet sturgeon</name>
    <dbReference type="NCBI Taxonomy" id="7906"/>
    <lineage>
        <taxon>Eukaryota</taxon>
        <taxon>Metazoa</taxon>
        <taxon>Chordata</taxon>
        <taxon>Craniata</taxon>
        <taxon>Vertebrata</taxon>
        <taxon>Euteleostomi</taxon>
        <taxon>Actinopterygii</taxon>
        <taxon>Chondrostei</taxon>
        <taxon>Acipenseriformes</taxon>
        <taxon>Acipenseridae</taxon>
        <taxon>Acipenser</taxon>
    </lineage>
</organism>
<dbReference type="Pfam" id="PF07679">
    <property type="entry name" value="I-set"/>
    <property type="match status" value="1"/>
</dbReference>
<dbReference type="PROSITE" id="PS51450">
    <property type="entry name" value="LRR"/>
    <property type="match status" value="1"/>
</dbReference>
<dbReference type="InterPro" id="IPR003599">
    <property type="entry name" value="Ig_sub"/>
</dbReference>
<evidence type="ECO:0000256" key="5">
    <source>
        <dbReference type="ARBA" id="ARBA00022737"/>
    </source>
</evidence>
<keyword evidence="5" id="KW-0677">Repeat</keyword>
<proteinExistence type="predicted"/>
<feature type="signal peptide" evidence="11">
    <location>
        <begin position="1"/>
        <end position="24"/>
    </location>
</feature>
<evidence type="ECO:0000256" key="3">
    <source>
        <dbReference type="ARBA" id="ARBA00022692"/>
    </source>
</evidence>
<keyword evidence="8" id="KW-1015">Disulfide bond</keyword>
<dbReference type="InterPro" id="IPR001611">
    <property type="entry name" value="Leu-rich_rpt"/>
</dbReference>
<dbReference type="InterPro" id="IPR050333">
    <property type="entry name" value="SLRP"/>
</dbReference>
<dbReference type="CDD" id="cd00063">
    <property type="entry name" value="FN3"/>
    <property type="match status" value="1"/>
</dbReference>
<accession>A0A444TXE0</accession>
<dbReference type="PROSITE" id="PS50835">
    <property type="entry name" value="IG_LIKE"/>
    <property type="match status" value="1"/>
</dbReference>
<evidence type="ECO:0000313" key="14">
    <source>
        <dbReference type="EMBL" id="RXM27601.1"/>
    </source>
</evidence>
<dbReference type="Gene3D" id="3.80.10.10">
    <property type="entry name" value="Ribonuclease Inhibitor"/>
    <property type="match status" value="2"/>
</dbReference>
<dbReference type="InterPro" id="IPR036116">
    <property type="entry name" value="FN3_sf"/>
</dbReference>
<evidence type="ECO:0000256" key="8">
    <source>
        <dbReference type="ARBA" id="ARBA00023157"/>
    </source>
</evidence>
<dbReference type="SMART" id="SM00409">
    <property type="entry name" value="IG"/>
    <property type="match status" value="1"/>
</dbReference>
<dbReference type="InterPro" id="IPR003961">
    <property type="entry name" value="FN3_dom"/>
</dbReference>
<evidence type="ECO:0000256" key="7">
    <source>
        <dbReference type="ARBA" id="ARBA00023136"/>
    </source>
</evidence>
<dbReference type="SMART" id="SM00408">
    <property type="entry name" value="IGc2"/>
    <property type="match status" value="1"/>
</dbReference>
<name>A0A444TXE0_ACIRT</name>
<comment type="subcellular location">
    <subcellularLocation>
        <location evidence="1">Membrane</location>
        <topology evidence="1">Single-pass membrane protein</topology>
    </subcellularLocation>
</comment>
<dbReference type="PANTHER" id="PTHR45712:SF22">
    <property type="entry name" value="INSULIN-LIKE GROWTH FACTOR-BINDING PROTEIN COMPLEX ACID LABILE SUBUNIT"/>
    <property type="match status" value="1"/>
</dbReference>
<dbReference type="Pfam" id="PF13855">
    <property type="entry name" value="LRR_8"/>
    <property type="match status" value="3"/>
</dbReference>
<dbReference type="InterPro" id="IPR007110">
    <property type="entry name" value="Ig-like_dom"/>
</dbReference>
<dbReference type="SMART" id="SM00369">
    <property type="entry name" value="LRR_TYP"/>
    <property type="match status" value="10"/>
</dbReference>
<dbReference type="PANTHER" id="PTHR45712">
    <property type="entry name" value="AGAP008170-PA"/>
    <property type="match status" value="1"/>
</dbReference>
<dbReference type="InterPro" id="IPR036179">
    <property type="entry name" value="Ig-like_dom_sf"/>
</dbReference>
<dbReference type="InterPro" id="IPR003598">
    <property type="entry name" value="Ig_sub2"/>
</dbReference>
<keyword evidence="2" id="KW-0433">Leucine-rich repeat</keyword>
<feature type="transmembrane region" description="Helical" evidence="10">
    <location>
        <begin position="646"/>
        <end position="670"/>
    </location>
</feature>
<dbReference type="SUPFAM" id="SSF48726">
    <property type="entry name" value="Immunoglobulin"/>
    <property type="match status" value="1"/>
</dbReference>
<protein>
    <submittedName>
        <fullName evidence="14">Leucine-rich repeat neuronal protein 1</fullName>
    </submittedName>
</protein>
<evidence type="ECO:0000259" key="12">
    <source>
        <dbReference type="PROSITE" id="PS50835"/>
    </source>
</evidence>